<dbReference type="EMBL" id="MNUE01000027">
    <property type="protein sequence ID" value="OJD33863.1"/>
    <property type="molecule type" value="Genomic_DNA"/>
</dbReference>
<keyword evidence="2 6" id="KW-0812">Transmembrane</keyword>
<dbReference type="GO" id="GO:0016020">
    <property type="term" value="C:membrane"/>
    <property type="evidence" value="ECO:0007669"/>
    <property type="project" value="UniProtKB-SubCell"/>
</dbReference>
<feature type="transmembrane region" description="Helical" evidence="6">
    <location>
        <begin position="276"/>
        <end position="295"/>
    </location>
</feature>
<dbReference type="PANTHER" id="PTHR23502:SF60">
    <property type="entry name" value="MAJOR FACILITATOR SUPERFAMILY (MFS) PROFILE DOMAIN-CONTAINING PROTEIN-RELATED"/>
    <property type="match status" value="1"/>
</dbReference>
<feature type="transmembrane region" description="Helical" evidence="6">
    <location>
        <begin position="135"/>
        <end position="158"/>
    </location>
</feature>
<name>A0A1J9RZT9_9PEZI</name>
<dbReference type="OrthoDB" id="6770063at2759"/>
<keyword evidence="4 6" id="KW-0472">Membrane</keyword>
<gene>
    <name evidence="8" type="ORF">BKCO1_27000104</name>
</gene>
<feature type="transmembrane region" description="Helical" evidence="6">
    <location>
        <begin position="315"/>
        <end position="335"/>
    </location>
</feature>
<comment type="subcellular location">
    <subcellularLocation>
        <location evidence="1">Membrane</location>
        <topology evidence="1">Multi-pass membrane protein</topology>
    </subcellularLocation>
</comment>
<dbReference type="FunFam" id="1.20.1250.20:FF:000011">
    <property type="entry name" value="MFS multidrug transporter, putative"/>
    <property type="match status" value="1"/>
</dbReference>
<evidence type="ECO:0000259" key="7">
    <source>
        <dbReference type="PROSITE" id="PS50850"/>
    </source>
</evidence>
<feature type="transmembrane region" description="Helical" evidence="6">
    <location>
        <begin position="421"/>
        <end position="442"/>
    </location>
</feature>
<evidence type="ECO:0000256" key="1">
    <source>
        <dbReference type="ARBA" id="ARBA00004141"/>
    </source>
</evidence>
<evidence type="ECO:0000256" key="5">
    <source>
        <dbReference type="SAM" id="MobiDB-lite"/>
    </source>
</evidence>
<dbReference type="InterPro" id="IPR036259">
    <property type="entry name" value="MFS_trans_sf"/>
</dbReference>
<evidence type="ECO:0000256" key="6">
    <source>
        <dbReference type="SAM" id="Phobius"/>
    </source>
</evidence>
<feature type="transmembrane region" description="Helical" evidence="6">
    <location>
        <begin position="388"/>
        <end position="409"/>
    </location>
</feature>
<evidence type="ECO:0000256" key="3">
    <source>
        <dbReference type="ARBA" id="ARBA00022989"/>
    </source>
</evidence>
<protein>
    <submittedName>
        <fullName evidence="8">Mfs multidrug transporter</fullName>
    </submittedName>
</protein>
<dbReference type="RefSeq" id="XP_020130123.1">
    <property type="nucleotide sequence ID" value="XM_020273510.1"/>
</dbReference>
<evidence type="ECO:0000313" key="8">
    <source>
        <dbReference type="EMBL" id="OJD33863.1"/>
    </source>
</evidence>
<dbReference type="SUPFAM" id="SSF103473">
    <property type="entry name" value="MFS general substrate transporter"/>
    <property type="match status" value="1"/>
</dbReference>
<feature type="domain" description="Major facilitator superfamily (MFS) profile" evidence="7">
    <location>
        <begin position="44"/>
        <end position="479"/>
    </location>
</feature>
<dbReference type="Pfam" id="PF07690">
    <property type="entry name" value="MFS_1"/>
    <property type="match status" value="1"/>
</dbReference>
<keyword evidence="9" id="KW-1185">Reference proteome</keyword>
<dbReference type="Proteomes" id="UP000183809">
    <property type="component" value="Unassembled WGS sequence"/>
</dbReference>
<dbReference type="InterPro" id="IPR020846">
    <property type="entry name" value="MFS_dom"/>
</dbReference>
<feature type="transmembrane region" description="Helical" evidence="6">
    <location>
        <begin position="170"/>
        <end position="191"/>
    </location>
</feature>
<dbReference type="PROSITE" id="PS50850">
    <property type="entry name" value="MFS"/>
    <property type="match status" value="1"/>
</dbReference>
<feature type="transmembrane region" description="Helical" evidence="6">
    <location>
        <begin position="42"/>
        <end position="63"/>
    </location>
</feature>
<feature type="transmembrane region" description="Helical" evidence="6">
    <location>
        <begin position="448"/>
        <end position="470"/>
    </location>
</feature>
<reference evidence="8 9" key="1">
    <citation type="submission" date="2016-10" db="EMBL/GenBank/DDBJ databases">
        <title>Proteomics and genomics reveal pathogen-plant mechanisms compatible with a hemibiotrophic lifestyle of Diplodia corticola.</title>
        <authorList>
            <person name="Fernandes I."/>
            <person name="De Jonge R."/>
            <person name="Van De Peer Y."/>
            <person name="Devreese B."/>
            <person name="Alves A."/>
            <person name="Esteves A.C."/>
        </authorList>
    </citation>
    <scope>NUCLEOTIDE SEQUENCE [LARGE SCALE GENOMIC DNA]</scope>
    <source>
        <strain evidence="8 9">CBS 112549</strain>
    </source>
</reference>
<proteinExistence type="predicted"/>
<evidence type="ECO:0000256" key="4">
    <source>
        <dbReference type="ARBA" id="ARBA00023136"/>
    </source>
</evidence>
<dbReference type="CDD" id="cd17323">
    <property type="entry name" value="MFS_Tpo1_MDR_like"/>
    <property type="match status" value="1"/>
</dbReference>
<feature type="transmembrane region" description="Helical" evidence="6">
    <location>
        <begin position="83"/>
        <end position="102"/>
    </location>
</feature>
<feature type="transmembrane region" description="Helical" evidence="6">
    <location>
        <begin position="197"/>
        <end position="219"/>
    </location>
</feature>
<organism evidence="8 9">
    <name type="scientific">Diplodia corticola</name>
    <dbReference type="NCBI Taxonomy" id="236234"/>
    <lineage>
        <taxon>Eukaryota</taxon>
        <taxon>Fungi</taxon>
        <taxon>Dikarya</taxon>
        <taxon>Ascomycota</taxon>
        <taxon>Pezizomycotina</taxon>
        <taxon>Dothideomycetes</taxon>
        <taxon>Dothideomycetes incertae sedis</taxon>
        <taxon>Botryosphaeriales</taxon>
        <taxon>Botryosphaeriaceae</taxon>
        <taxon>Diplodia</taxon>
    </lineage>
</organism>
<sequence length="514" mass="54954">MGENTENSFGRGDDGGDSEYLVDWTGDDDPGMPQNWALRKRWTVTLSMSAFSLVASVSSSIVAPCLRSIAEEFRIGGDFEAQMVLSSFVLAWAVGPLFLGALSEMYGRILVLQACNLFFLVFNLAGGFARSKEQLIVFRVLSGLGASAPTAVCDGVVADLWREDERGLSISVYSLAPLLGPAIGPIAGGFIDQYVGWRWTFYATSIAAAVVSVSGVILTEETYGPVLLRRKAAELRRRLGNPRWTAKPQHGDDKSVAATVSATLARSFRMLGTQPVIQVLGLYMAYLFGIIYVLLSTFTTLWEEAYSQDVAVGGLHYLAIGVGLLLGTQVGARVNDRVFKKLKDGNGGVGLPEHRLPLLGPASLLIPVGLLVYGWPAQTRAPWIVPDIGVAIFTGASIVAFQCIQMYIIDTYPLYSASAMSAASLLRSSAGFAFPIFGPYLYQSMGYGWGNSVLALVSVVVGVPAVPLLWRYGALLRARSPFCSGANAAVGTVRPCASSEPGMGRVSKEVNASV</sequence>
<evidence type="ECO:0000256" key="2">
    <source>
        <dbReference type="ARBA" id="ARBA00022692"/>
    </source>
</evidence>
<evidence type="ECO:0000313" key="9">
    <source>
        <dbReference type="Proteomes" id="UP000183809"/>
    </source>
</evidence>
<dbReference type="InterPro" id="IPR011701">
    <property type="entry name" value="MFS"/>
</dbReference>
<dbReference type="Gene3D" id="1.20.1250.20">
    <property type="entry name" value="MFS general substrate transporter like domains"/>
    <property type="match status" value="1"/>
</dbReference>
<dbReference type="AlphaFoldDB" id="A0A1J9RZT9"/>
<keyword evidence="3 6" id="KW-1133">Transmembrane helix</keyword>
<feature type="transmembrane region" description="Helical" evidence="6">
    <location>
        <begin position="109"/>
        <end position="129"/>
    </location>
</feature>
<feature type="region of interest" description="Disordered" evidence="5">
    <location>
        <begin position="1"/>
        <end position="27"/>
    </location>
</feature>
<feature type="transmembrane region" description="Helical" evidence="6">
    <location>
        <begin position="356"/>
        <end position="376"/>
    </location>
</feature>
<dbReference type="GO" id="GO:0022857">
    <property type="term" value="F:transmembrane transporter activity"/>
    <property type="evidence" value="ECO:0007669"/>
    <property type="project" value="InterPro"/>
</dbReference>
<comment type="caution">
    <text evidence="8">The sequence shown here is derived from an EMBL/GenBank/DDBJ whole genome shotgun (WGS) entry which is preliminary data.</text>
</comment>
<dbReference type="PANTHER" id="PTHR23502">
    <property type="entry name" value="MAJOR FACILITATOR SUPERFAMILY"/>
    <property type="match status" value="1"/>
</dbReference>
<dbReference type="GeneID" id="31013771"/>
<dbReference type="STRING" id="236234.A0A1J9RZT9"/>
<accession>A0A1J9RZT9</accession>